<dbReference type="Gene3D" id="3.40.630.10">
    <property type="entry name" value="Zn peptidases"/>
    <property type="match status" value="1"/>
</dbReference>
<dbReference type="InterPro" id="IPR002933">
    <property type="entry name" value="Peptidase_M20"/>
</dbReference>
<dbReference type="Pfam" id="PF07687">
    <property type="entry name" value="M20_dimer"/>
    <property type="match status" value="1"/>
</dbReference>
<dbReference type="GO" id="GO:0019877">
    <property type="term" value="P:diaminopimelate biosynthetic process"/>
    <property type="evidence" value="ECO:0007669"/>
    <property type="project" value="UniProtKB-ARBA"/>
</dbReference>
<dbReference type="GO" id="GO:0046872">
    <property type="term" value="F:metal ion binding"/>
    <property type="evidence" value="ECO:0007669"/>
    <property type="project" value="UniProtKB-KW"/>
</dbReference>
<dbReference type="Proteomes" id="UP000060602">
    <property type="component" value="Chromosome"/>
</dbReference>
<feature type="binding site" evidence="2">
    <location>
        <position position="227"/>
    </location>
    <ligand>
        <name>Mn(2+)</name>
        <dbReference type="ChEBI" id="CHEBI:29035"/>
        <label>2</label>
    </ligand>
</feature>
<feature type="signal peptide" evidence="3">
    <location>
        <begin position="1"/>
        <end position="27"/>
    </location>
</feature>
<dbReference type="FunFam" id="3.30.70.360:FF:000001">
    <property type="entry name" value="N-acetyldiaminopimelate deacetylase"/>
    <property type="match status" value="1"/>
</dbReference>
<dbReference type="NCBIfam" id="TIGR01891">
    <property type="entry name" value="amidohydrolases"/>
    <property type="match status" value="1"/>
</dbReference>
<proteinExistence type="predicted"/>
<dbReference type="Pfam" id="PF01546">
    <property type="entry name" value="Peptidase_M20"/>
    <property type="match status" value="1"/>
</dbReference>
<gene>
    <name evidence="5" type="ORF">AL504_29680</name>
</gene>
<keyword evidence="2" id="KW-0479">Metal-binding</keyword>
<feature type="binding site" evidence="2">
    <location>
        <position position="157"/>
    </location>
    <ligand>
        <name>Mn(2+)</name>
        <dbReference type="ChEBI" id="CHEBI:29035"/>
        <label>2</label>
    </ligand>
</feature>
<evidence type="ECO:0000256" key="2">
    <source>
        <dbReference type="PIRSR" id="PIRSR005962-1"/>
    </source>
</evidence>
<keyword evidence="3" id="KW-0732">Signal</keyword>
<dbReference type="InterPro" id="IPR017439">
    <property type="entry name" value="Amidohydrolase"/>
</dbReference>
<dbReference type="SUPFAM" id="SSF55031">
    <property type="entry name" value="Bacterial exopeptidase dimerisation domain"/>
    <property type="match status" value="1"/>
</dbReference>
<keyword evidence="2" id="KW-0464">Manganese</keyword>
<dbReference type="PIRSF" id="PIRSF005962">
    <property type="entry name" value="Pept_M20D_amidohydro"/>
    <property type="match status" value="1"/>
</dbReference>
<organism evidence="5 6">
    <name type="scientific">Alcaligenes xylosoxydans xylosoxydans</name>
    <name type="common">Achromobacter xylosoxidans</name>
    <dbReference type="NCBI Taxonomy" id="85698"/>
    <lineage>
        <taxon>Bacteria</taxon>
        <taxon>Pseudomonadati</taxon>
        <taxon>Pseudomonadota</taxon>
        <taxon>Betaproteobacteria</taxon>
        <taxon>Burkholderiales</taxon>
        <taxon>Alcaligenaceae</taxon>
        <taxon>Achromobacter</taxon>
    </lineage>
</organism>
<reference evidence="6" key="1">
    <citation type="submission" date="2015-12" db="EMBL/GenBank/DDBJ databases">
        <title>FDA dAtabase for Regulatory Grade micrObial Sequences (FDA-ARGOS): Supporting development and validation of Infectious Disease Dx tests.</title>
        <authorList>
            <person name="Case J."/>
            <person name="Tallon L."/>
            <person name="Sadzewicz L."/>
            <person name="Sengamalay N."/>
            <person name="Ott S."/>
            <person name="Godinez A."/>
            <person name="Nagaraj S."/>
            <person name="Nadendla S."/>
            <person name="Sichtig H."/>
        </authorList>
    </citation>
    <scope>NUCLEOTIDE SEQUENCE [LARGE SCALE GENOMIC DNA]</scope>
    <source>
        <strain evidence="6">FDAARGOS_147</strain>
    </source>
</reference>
<name>A0A0X8P4S6_ALCXX</name>
<dbReference type="GO" id="GO:0050118">
    <property type="term" value="F:N-acetyldiaminopimelate deacetylase activity"/>
    <property type="evidence" value="ECO:0007669"/>
    <property type="project" value="UniProtKB-ARBA"/>
</dbReference>
<keyword evidence="1 5" id="KW-0378">Hydrolase</keyword>
<evidence type="ECO:0000313" key="6">
    <source>
        <dbReference type="Proteomes" id="UP000060602"/>
    </source>
</evidence>
<dbReference type="SUPFAM" id="SSF53187">
    <property type="entry name" value="Zn-dependent exopeptidases"/>
    <property type="match status" value="1"/>
</dbReference>
<dbReference type="Gene3D" id="3.30.70.360">
    <property type="match status" value="1"/>
</dbReference>
<protein>
    <submittedName>
        <fullName evidence="5">Amidohydrolase</fullName>
    </submittedName>
</protein>
<feature type="binding site" evidence="2">
    <location>
        <position position="429"/>
    </location>
    <ligand>
        <name>Mn(2+)</name>
        <dbReference type="ChEBI" id="CHEBI:29035"/>
        <label>2</label>
    </ligand>
</feature>
<evidence type="ECO:0000256" key="1">
    <source>
        <dbReference type="ARBA" id="ARBA00022801"/>
    </source>
</evidence>
<evidence type="ECO:0000259" key="4">
    <source>
        <dbReference type="Pfam" id="PF07687"/>
    </source>
</evidence>
<accession>A0A0X8P4S6</accession>
<evidence type="ECO:0000256" key="3">
    <source>
        <dbReference type="SAM" id="SignalP"/>
    </source>
</evidence>
<comment type="cofactor">
    <cofactor evidence="2">
        <name>Mn(2+)</name>
        <dbReference type="ChEBI" id="CHEBI:29035"/>
    </cofactor>
    <text evidence="2">The Mn(2+) ion enhances activity.</text>
</comment>
<feature type="domain" description="Peptidase M20 dimerisation" evidence="4">
    <location>
        <begin position="250"/>
        <end position="345"/>
    </location>
</feature>
<sequence length="462" mass="49424">MQHRKILFRLAPLALAAHLALSGPAAAQSAPGTQGPLAPAPMPELATQIDQRAKAIEDKLIAWRRDIHQHPELGNQETRTAKLVADHLRALGMEVKTGVAGTGVVALLKGGKPGPVVALRADMDALPVKEQVDVPFASQAKGTYLGKEVDVMHACGHDAHTAILMATAEVLAGMKDQLPGSVKFIFQPAEESPADFEPDGKKIWGAKMMVQEGVLDNPKVDAIFGLHVSSSYPVGKLSWRSGPAMAAADQFWIDVTGKQTHGARPWSGIDPIVVSSQIILGLQTIPSRQINSMLEPAVITVGAIHGGNRMNIVPDSVAMTGTIRTYDEGMKKDIHQRIARTATQIAQSAGAKADVRVVELYNATVNNPGLTEEMGATLRRVAGEGNYGLQPKSTASEDFSFYQEKVPGMFFYLGVTPKDVNPETAAPNHSPRFYVDESGLINGVRALSNLTVDYMAKARQGS</sequence>
<feature type="binding site" evidence="2">
    <location>
        <position position="191"/>
    </location>
    <ligand>
        <name>Mn(2+)</name>
        <dbReference type="ChEBI" id="CHEBI:29035"/>
        <label>2</label>
    </ligand>
</feature>
<dbReference type="PANTHER" id="PTHR11014:SF63">
    <property type="entry name" value="METALLOPEPTIDASE, PUTATIVE (AFU_ORTHOLOGUE AFUA_6G09600)-RELATED"/>
    <property type="match status" value="1"/>
</dbReference>
<dbReference type="InterPro" id="IPR036264">
    <property type="entry name" value="Bact_exopeptidase_dim_dom"/>
</dbReference>
<dbReference type="PANTHER" id="PTHR11014">
    <property type="entry name" value="PEPTIDASE M20 FAMILY MEMBER"/>
    <property type="match status" value="1"/>
</dbReference>
<dbReference type="InterPro" id="IPR011650">
    <property type="entry name" value="Peptidase_M20_dimer"/>
</dbReference>
<evidence type="ECO:0000313" key="5">
    <source>
        <dbReference type="EMBL" id="AMG39804.1"/>
    </source>
</evidence>
<dbReference type="RefSeq" id="WP_061074090.1">
    <property type="nucleotide sequence ID" value="NZ_CP014060.2"/>
</dbReference>
<dbReference type="EMBL" id="CP014060">
    <property type="protein sequence ID" value="AMG39804.1"/>
    <property type="molecule type" value="Genomic_DNA"/>
</dbReference>
<feature type="chain" id="PRO_5007069314" evidence="3">
    <location>
        <begin position="28"/>
        <end position="462"/>
    </location>
</feature>
<dbReference type="AlphaFoldDB" id="A0A0X8P4S6"/>
<feature type="binding site" evidence="2">
    <location>
        <position position="155"/>
    </location>
    <ligand>
        <name>Mn(2+)</name>
        <dbReference type="ChEBI" id="CHEBI:29035"/>
        <label>2</label>
    </ligand>
</feature>